<proteinExistence type="predicted"/>
<dbReference type="EMBL" id="CP003050">
    <property type="protein sequence ID" value="AGB16585.1"/>
    <property type="molecule type" value="Genomic_DNA"/>
</dbReference>
<dbReference type="KEGG" id="hru:Halru_1991"/>
<dbReference type="RefSeq" id="WP_015301199.1">
    <property type="nucleotide sequence ID" value="NC_019964.1"/>
</dbReference>
<dbReference type="InterPro" id="IPR043821">
    <property type="entry name" value="DUF5799"/>
</dbReference>
<dbReference type="eggNOG" id="arCOG04569">
    <property type="taxonomic scope" value="Archaea"/>
</dbReference>
<evidence type="ECO:0000313" key="2">
    <source>
        <dbReference type="Proteomes" id="UP000010846"/>
    </source>
</evidence>
<evidence type="ECO:0000313" key="1">
    <source>
        <dbReference type="EMBL" id="AGB16585.1"/>
    </source>
</evidence>
<dbReference type="AlphaFoldDB" id="L0IAG2"/>
<protein>
    <submittedName>
        <fullName evidence="1">Uncharacterized protein</fullName>
    </submittedName>
</protein>
<dbReference type="STRING" id="797302.Halru_1991"/>
<organism evidence="1 2">
    <name type="scientific">Halovivax ruber (strain DSM 18193 / JCM 13892 / XH-70)</name>
    <dbReference type="NCBI Taxonomy" id="797302"/>
    <lineage>
        <taxon>Archaea</taxon>
        <taxon>Methanobacteriati</taxon>
        <taxon>Methanobacteriota</taxon>
        <taxon>Stenosarchaea group</taxon>
        <taxon>Halobacteria</taxon>
        <taxon>Halobacteriales</taxon>
        <taxon>Natrialbaceae</taxon>
        <taxon>Halovivax</taxon>
    </lineage>
</organism>
<dbReference type="Proteomes" id="UP000010846">
    <property type="component" value="Chromosome"/>
</dbReference>
<keyword evidence="2" id="KW-1185">Reference proteome</keyword>
<sequence length="151" mass="16398">MSESWTDHIVGERMALDREFADRVVDSQFSNQEWSLIMTATTFEIERPTDSDQATLVANTEQVEHVLAEFDSAASQPAGFGGTARRDAADSGGGLFDSIKSAFGLGSDDDGITDAERTAADRLAQEYASELQTKLESNGRWDEVRELAASA</sequence>
<dbReference type="Pfam" id="PF19113">
    <property type="entry name" value="DUF5799"/>
    <property type="match status" value="1"/>
</dbReference>
<name>L0IAG2_HALRX</name>
<dbReference type="HOGENOM" id="CLU_110566_0_0_2"/>
<dbReference type="GeneID" id="14376499"/>
<gene>
    <name evidence="1" type="ordered locus">Halru_1991</name>
</gene>
<accession>L0IAG2</accession>
<dbReference type="OrthoDB" id="204348at2157"/>
<reference evidence="1" key="1">
    <citation type="submission" date="2011-09" db="EMBL/GenBank/DDBJ databases">
        <title>Complete sequence of Halovivax ruber XH-70.</title>
        <authorList>
            <consortium name="US DOE Joint Genome Institute"/>
            <person name="Lucas S."/>
            <person name="Han J."/>
            <person name="Lapidus A."/>
            <person name="Cheng J.-F."/>
            <person name="Goodwin L."/>
            <person name="Pitluck S."/>
            <person name="Peters L."/>
            <person name="Mikhailova N."/>
            <person name="Davenport K."/>
            <person name="Detter J.C."/>
            <person name="Han C."/>
            <person name="Tapia R."/>
            <person name="Land M."/>
            <person name="Hauser L."/>
            <person name="Kyrpides N."/>
            <person name="Ivanova N."/>
            <person name="Pagani I."/>
            <person name="Sproer C."/>
            <person name="Anderson I."/>
            <person name="Woyke T."/>
        </authorList>
    </citation>
    <scope>NUCLEOTIDE SEQUENCE</scope>
    <source>
        <strain evidence="1">XH-70</strain>
    </source>
</reference>